<keyword evidence="1" id="KW-1133">Transmembrane helix</keyword>
<keyword evidence="1" id="KW-0472">Membrane</keyword>
<feature type="transmembrane region" description="Helical" evidence="1">
    <location>
        <begin position="118"/>
        <end position="139"/>
    </location>
</feature>
<feature type="transmembrane region" description="Helical" evidence="1">
    <location>
        <begin position="145"/>
        <end position="166"/>
    </location>
</feature>
<feature type="transmembrane region" description="Helical" evidence="1">
    <location>
        <begin position="88"/>
        <end position="111"/>
    </location>
</feature>
<proteinExistence type="predicted"/>
<protein>
    <submittedName>
        <fullName evidence="2">DUF2878 domain-containing protein</fullName>
    </submittedName>
</protein>
<feature type="transmembrane region" description="Helical" evidence="1">
    <location>
        <begin position="53"/>
        <end position="76"/>
    </location>
</feature>
<dbReference type="InterPro" id="IPR021306">
    <property type="entry name" value="DUF2878"/>
</dbReference>
<dbReference type="AlphaFoldDB" id="A0A2W5MET3"/>
<evidence type="ECO:0000313" key="3">
    <source>
        <dbReference type="Proteomes" id="UP000249046"/>
    </source>
</evidence>
<evidence type="ECO:0000256" key="1">
    <source>
        <dbReference type="SAM" id="Phobius"/>
    </source>
</evidence>
<dbReference type="EMBL" id="QFPO01000003">
    <property type="protein sequence ID" value="PZQ18427.1"/>
    <property type="molecule type" value="Genomic_DNA"/>
</dbReference>
<keyword evidence="1" id="KW-0812">Transmembrane</keyword>
<dbReference type="Proteomes" id="UP000249046">
    <property type="component" value="Unassembled WGS sequence"/>
</dbReference>
<name>A0A2W5MET3_9GAMM</name>
<sequence length="179" mass="17960">MKRRIWATAIGYQAVWLCAVAGAGRGLAWPGVTAGALFVAAMLAVASRPAQEAMLAAAAIGAGALLDGGLAASGWLRYAAAWPAPAFAPAWILALWAAFATTLPVLLPAWLRAPLPAALLGAIGGPLAYLGAARGFGAVEFVAPGPALVTLALGWAVALAALAMLARSTPRPAATETIR</sequence>
<dbReference type="Pfam" id="PF11086">
    <property type="entry name" value="DUF2878"/>
    <property type="match status" value="1"/>
</dbReference>
<feature type="transmembrane region" description="Helical" evidence="1">
    <location>
        <begin position="27"/>
        <end position="46"/>
    </location>
</feature>
<reference evidence="2 3" key="1">
    <citation type="submission" date="2017-08" db="EMBL/GenBank/DDBJ databases">
        <title>Infants hospitalized years apart are colonized by the same room-sourced microbial strains.</title>
        <authorList>
            <person name="Brooks B."/>
            <person name="Olm M.R."/>
            <person name="Firek B.A."/>
            <person name="Baker R."/>
            <person name="Thomas B.C."/>
            <person name="Morowitz M.J."/>
            <person name="Banfield J.F."/>
        </authorList>
    </citation>
    <scope>NUCLEOTIDE SEQUENCE [LARGE SCALE GENOMIC DNA]</scope>
    <source>
        <strain evidence="2">S2_005_003_R2_42</strain>
    </source>
</reference>
<comment type="caution">
    <text evidence="2">The sequence shown here is derived from an EMBL/GenBank/DDBJ whole genome shotgun (WGS) entry which is preliminary data.</text>
</comment>
<gene>
    <name evidence="2" type="ORF">DI564_03740</name>
</gene>
<accession>A0A2W5MET3</accession>
<evidence type="ECO:0000313" key="2">
    <source>
        <dbReference type="EMBL" id="PZQ18427.1"/>
    </source>
</evidence>
<organism evidence="2 3">
    <name type="scientific">Rhodanobacter denitrificans</name>
    <dbReference type="NCBI Taxonomy" id="666685"/>
    <lineage>
        <taxon>Bacteria</taxon>
        <taxon>Pseudomonadati</taxon>
        <taxon>Pseudomonadota</taxon>
        <taxon>Gammaproteobacteria</taxon>
        <taxon>Lysobacterales</taxon>
        <taxon>Rhodanobacteraceae</taxon>
        <taxon>Rhodanobacter</taxon>
    </lineage>
</organism>